<sequence length="427" mass="47341">MDCFYFIFQLKATVPSLSNDGLFCSPDMLNAKLTKANSQLATELEVCRSTFASYKETWDAYFKKMKLENEGLKKQLSTLQTDFLNLQRQTIKQRPKPLKRSDSNEPDTTSVLSTAKIADSELNDTADLPAVIVCPIHPDEGQQSPCAFASLLRLLLQRLHVALARAEDQKIRADDLAITTEAYRLALEDQFVRSQGAIEELFRALQTDKKAVNANSRSKPVVERMSSVHYEILAGQPVDRVADTRQLLVRWIESTLLSAISAAGIPVSDCKSEGHVEDVCSCDDDADPRPASSICQRSESPKSVSSLVTSSKFKSVESLSDRASMPTGATFTPQYKKQSAPTGPSHNRRRNPCSLSVESLNFVPTAASSDKRNNCEGLCILRKMFTKINEISETLTRITIVTHIARERKRLSTKAPSKRSPMVTTCV</sequence>
<feature type="compositionally biased region" description="Polar residues" evidence="2">
    <location>
        <begin position="327"/>
        <end position="345"/>
    </location>
</feature>
<name>A0A0V0J3T4_SCHSO</name>
<dbReference type="EMBL" id="GEEE01003429">
    <property type="protein sequence ID" value="JAP59796.1"/>
    <property type="molecule type" value="Transcribed_RNA"/>
</dbReference>
<evidence type="ECO:0000313" key="3">
    <source>
        <dbReference type="EMBL" id="JAP59796.1"/>
    </source>
</evidence>
<evidence type="ECO:0000256" key="2">
    <source>
        <dbReference type="SAM" id="MobiDB-lite"/>
    </source>
</evidence>
<feature type="coiled-coil region" evidence="1">
    <location>
        <begin position="62"/>
        <end position="89"/>
    </location>
</feature>
<dbReference type="EMBL" id="GEEE01009825">
    <property type="protein sequence ID" value="JAP53400.1"/>
    <property type="molecule type" value="Transcribed_RNA"/>
</dbReference>
<evidence type="ECO:0000256" key="1">
    <source>
        <dbReference type="SAM" id="Coils"/>
    </source>
</evidence>
<proteinExistence type="predicted"/>
<organism evidence="3">
    <name type="scientific">Schistocephalus solidus</name>
    <name type="common">Tapeworm</name>
    <dbReference type="NCBI Taxonomy" id="70667"/>
    <lineage>
        <taxon>Eukaryota</taxon>
        <taxon>Metazoa</taxon>
        <taxon>Spiralia</taxon>
        <taxon>Lophotrochozoa</taxon>
        <taxon>Platyhelminthes</taxon>
        <taxon>Cestoda</taxon>
        <taxon>Eucestoda</taxon>
        <taxon>Diphyllobothriidea</taxon>
        <taxon>Diphyllobothriidae</taxon>
        <taxon>Schistocephalus</taxon>
    </lineage>
</organism>
<dbReference type="EMBL" id="GEEE01001945">
    <property type="protein sequence ID" value="JAP61280.1"/>
    <property type="molecule type" value="Transcribed_RNA"/>
</dbReference>
<keyword evidence="1" id="KW-0175">Coiled coil</keyword>
<reference evidence="3" key="1">
    <citation type="submission" date="2016-01" db="EMBL/GenBank/DDBJ databases">
        <title>Reference transcriptome for the parasite Schistocephalus solidus: insights into the molecular evolution of parasitism.</title>
        <authorList>
            <person name="Hebert F.O."/>
            <person name="Grambauer S."/>
            <person name="Barber I."/>
            <person name="Landry C.R."/>
            <person name="Aubin-Horth N."/>
        </authorList>
    </citation>
    <scope>NUCLEOTIDE SEQUENCE</scope>
</reference>
<accession>A0A0V0J3T4</accession>
<protein>
    <submittedName>
        <fullName evidence="3">Uncharacterized protein</fullName>
    </submittedName>
</protein>
<feature type="region of interest" description="Disordered" evidence="2">
    <location>
        <begin position="318"/>
        <end position="353"/>
    </location>
</feature>
<feature type="region of interest" description="Disordered" evidence="2">
    <location>
        <begin position="91"/>
        <end position="111"/>
    </location>
</feature>
<dbReference type="AlphaFoldDB" id="A0A0V0J3T4"/>
<gene>
    <name evidence="3" type="ORF">TR88139</name>
</gene>